<dbReference type="AlphaFoldDB" id="A0A1L9SLC3"/>
<dbReference type="VEuPathDB" id="FungiDB:ASPZODRAFT_131533"/>
<gene>
    <name evidence="2" type="ORF">ASPZODRAFT_131533</name>
</gene>
<keyword evidence="1" id="KW-0812">Transmembrane</keyword>
<dbReference type="STRING" id="1073090.A0A1L9SLC3"/>
<dbReference type="PANTHER" id="PTHR35895:SF1">
    <property type="entry name" value="LIPID-BINDING SERUM GLYCOPROTEIN C-TERMINAL DOMAIN-CONTAINING PROTEIN"/>
    <property type="match status" value="1"/>
</dbReference>
<feature type="transmembrane region" description="Helical" evidence="1">
    <location>
        <begin position="33"/>
        <end position="56"/>
    </location>
</feature>
<keyword evidence="1" id="KW-1133">Transmembrane helix</keyword>
<organism evidence="2 3">
    <name type="scientific">Penicilliopsis zonata CBS 506.65</name>
    <dbReference type="NCBI Taxonomy" id="1073090"/>
    <lineage>
        <taxon>Eukaryota</taxon>
        <taxon>Fungi</taxon>
        <taxon>Dikarya</taxon>
        <taxon>Ascomycota</taxon>
        <taxon>Pezizomycotina</taxon>
        <taxon>Eurotiomycetes</taxon>
        <taxon>Eurotiomycetidae</taxon>
        <taxon>Eurotiales</taxon>
        <taxon>Aspergillaceae</taxon>
        <taxon>Penicilliopsis</taxon>
    </lineage>
</organism>
<dbReference type="OrthoDB" id="10039566at2759"/>
<evidence type="ECO:0000313" key="3">
    <source>
        <dbReference type="Proteomes" id="UP000184188"/>
    </source>
</evidence>
<accession>A0A1L9SLC3</accession>
<protein>
    <submittedName>
        <fullName evidence="2">Uncharacterized protein</fullName>
    </submittedName>
</protein>
<dbReference type="EMBL" id="KV878340">
    <property type="protein sequence ID" value="OJJ47923.1"/>
    <property type="molecule type" value="Genomic_DNA"/>
</dbReference>
<dbReference type="RefSeq" id="XP_022582433.1">
    <property type="nucleotide sequence ID" value="XM_022722785.1"/>
</dbReference>
<evidence type="ECO:0000256" key="1">
    <source>
        <dbReference type="SAM" id="Phobius"/>
    </source>
</evidence>
<dbReference type="InterPro" id="IPR046368">
    <property type="entry name" value="Tag1"/>
</dbReference>
<evidence type="ECO:0000313" key="2">
    <source>
        <dbReference type="EMBL" id="OJJ47923.1"/>
    </source>
</evidence>
<dbReference type="GO" id="GO:0000329">
    <property type="term" value="C:fungal-type vacuole membrane"/>
    <property type="evidence" value="ECO:0007669"/>
    <property type="project" value="InterPro"/>
</dbReference>
<dbReference type="GeneID" id="34609250"/>
<dbReference type="Proteomes" id="UP000184188">
    <property type="component" value="Unassembled WGS sequence"/>
</dbReference>
<proteinExistence type="predicted"/>
<keyword evidence="3" id="KW-1185">Reference proteome</keyword>
<dbReference type="PANTHER" id="PTHR35895">
    <property type="entry name" value="CHROMOSOME 16, WHOLE GENOME SHOTGUN SEQUENCE"/>
    <property type="match status" value="1"/>
</dbReference>
<dbReference type="Pfam" id="PF12505">
    <property type="entry name" value="DUF3712"/>
    <property type="match status" value="1"/>
</dbReference>
<name>A0A1L9SLC3_9EURO</name>
<keyword evidence="1" id="KW-0472">Membrane</keyword>
<dbReference type="InterPro" id="IPR022185">
    <property type="entry name" value="DUF3712"/>
</dbReference>
<reference evidence="3" key="1">
    <citation type="journal article" date="2017" name="Genome Biol.">
        <title>Comparative genomics reveals high biological diversity and specific adaptations in the industrially and medically important fungal genus Aspergillus.</title>
        <authorList>
            <person name="de Vries R.P."/>
            <person name="Riley R."/>
            <person name="Wiebenga A."/>
            <person name="Aguilar-Osorio G."/>
            <person name="Amillis S."/>
            <person name="Uchima C.A."/>
            <person name="Anderluh G."/>
            <person name="Asadollahi M."/>
            <person name="Askin M."/>
            <person name="Barry K."/>
            <person name="Battaglia E."/>
            <person name="Bayram O."/>
            <person name="Benocci T."/>
            <person name="Braus-Stromeyer S.A."/>
            <person name="Caldana C."/>
            <person name="Canovas D."/>
            <person name="Cerqueira G.C."/>
            <person name="Chen F."/>
            <person name="Chen W."/>
            <person name="Choi C."/>
            <person name="Clum A."/>
            <person name="Dos Santos R.A."/>
            <person name="Damasio A.R."/>
            <person name="Diallinas G."/>
            <person name="Emri T."/>
            <person name="Fekete E."/>
            <person name="Flipphi M."/>
            <person name="Freyberg S."/>
            <person name="Gallo A."/>
            <person name="Gournas C."/>
            <person name="Habgood R."/>
            <person name="Hainaut M."/>
            <person name="Harispe M.L."/>
            <person name="Henrissat B."/>
            <person name="Hilden K.S."/>
            <person name="Hope R."/>
            <person name="Hossain A."/>
            <person name="Karabika E."/>
            <person name="Karaffa L."/>
            <person name="Karanyi Z."/>
            <person name="Krasevec N."/>
            <person name="Kuo A."/>
            <person name="Kusch H."/>
            <person name="LaButti K."/>
            <person name="Lagendijk E.L."/>
            <person name="Lapidus A."/>
            <person name="Levasseur A."/>
            <person name="Lindquist E."/>
            <person name="Lipzen A."/>
            <person name="Logrieco A.F."/>
            <person name="MacCabe A."/>
            <person name="Maekelae M.R."/>
            <person name="Malavazi I."/>
            <person name="Melin P."/>
            <person name="Meyer V."/>
            <person name="Mielnichuk N."/>
            <person name="Miskei M."/>
            <person name="Molnar A.P."/>
            <person name="Mule G."/>
            <person name="Ngan C.Y."/>
            <person name="Orejas M."/>
            <person name="Orosz E."/>
            <person name="Ouedraogo J.P."/>
            <person name="Overkamp K.M."/>
            <person name="Park H.-S."/>
            <person name="Perrone G."/>
            <person name="Piumi F."/>
            <person name="Punt P.J."/>
            <person name="Ram A.F."/>
            <person name="Ramon A."/>
            <person name="Rauscher S."/>
            <person name="Record E."/>
            <person name="Riano-Pachon D.M."/>
            <person name="Robert V."/>
            <person name="Roehrig J."/>
            <person name="Ruller R."/>
            <person name="Salamov A."/>
            <person name="Salih N.S."/>
            <person name="Samson R.A."/>
            <person name="Sandor E."/>
            <person name="Sanguinetti M."/>
            <person name="Schuetze T."/>
            <person name="Sepcic K."/>
            <person name="Shelest E."/>
            <person name="Sherlock G."/>
            <person name="Sophianopoulou V."/>
            <person name="Squina F.M."/>
            <person name="Sun H."/>
            <person name="Susca A."/>
            <person name="Todd R.B."/>
            <person name="Tsang A."/>
            <person name="Unkles S.E."/>
            <person name="van de Wiele N."/>
            <person name="van Rossen-Uffink D."/>
            <person name="Oliveira J.V."/>
            <person name="Vesth T.C."/>
            <person name="Visser J."/>
            <person name="Yu J.-H."/>
            <person name="Zhou M."/>
            <person name="Andersen M.R."/>
            <person name="Archer D.B."/>
            <person name="Baker S.E."/>
            <person name="Benoit I."/>
            <person name="Brakhage A.A."/>
            <person name="Braus G.H."/>
            <person name="Fischer R."/>
            <person name="Frisvad J.C."/>
            <person name="Goldman G.H."/>
            <person name="Houbraken J."/>
            <person name="Oakley B."/>
            <person name="Pocsi I."/>
            <person name="Scazzocchio C."/>
            <person name="Seiboth B."/>
            <person name="vanKuyk P.A."/>
            <person name="Wortman J."/>
            <person name="Dyer P.S."/>
            <person name="Grigoriev I.V."/>
        </authorList>
    </citation>
    <scope>NUCLEOTIDE SEQUENCE [LARGE SCALE GENOMIC DNA]</scope>
    <source>
        <strain evidence="3">CBS 506.65</strain>
    </source>
</reference>
<sequence>MSDKPQVSEVDDVPAPVKRSCGARFVAHYKKWWWVHLIVFVAVFLIIALPVVYVGYPHIAQSDVNKSTLNVTSMVVTNPTPESFHIDQVQVIGSHVAYHPQLYAFNASISLAGAASFASALIPAVKAINGATVTVNQELDVTSLSAFTDFTTAFLLNEEVGLNIYGKPHLKLGGLPEITVTYNKTATMKGLNKFKGFTLTDYSLVAPANSNGTNFKGTAIIPNASPATFSFGNVTLQLAANGTHIGESYLQDLVVKPGNNSVFMTSTVNETIVVDLMFGTDAPYPDGIVPIVITADAANASVYDGKVLSYYSHALAENTMNIKLNLSSLF</sequence>